<evidence type="ECO:0000313" key="3">
    <source>
        <dbReference type="Proteomes" id="UP000534870"/>
    </source>
</evidence>
<evidence type="ECO:0000256" key="1">
    <source>
        <dbReference type="SAM" id="SignalP"/>
    </source>
</evidence>
<sequence>MQFAGRRHDVTRRILVVAGILATLAGCAETPIGPTVPVMPPPGKPFEAFRSDDAICRNFAAGQVAGQAEHANNRALGMAALTTVLGAGLGAAVGGGYGAGIGAGSGAVLGSGIGAGSSSRMQGNIQGLYDIAYSQCMYAKGNLVPGAPPPVPPSP</sequence>
<feature type="signal peptide" evidence="1">
    <location>
        <begin position="1"/>
        <end position="28"/>
    </location>
</feature>
<name>A0A7Y7IUY5_9PROT</name>
<organism evidence="2 3">
    <name type="scientific">Nguyenibacter vanlangensis</name>
    <dbReference type="NCBI Taxonomy" id="1216886"/>
    <lineage>
        <taxon>Bacteria</taxon>
        <taxon>Pseudomonadati</taxon>
        <taxon>Pseudomonadota</taxon>
        <taxon>Alphaproteobacteria</taxon>
        <taxon>Acetobacterales</taxon>
        <taxon>Acetobacteraceae</taxon>
        <taxon>Nguyenibacter</taxon>
    </lineage>
</organism>
<comment type="caution">
    <text evidence="2">The sequence shown here is derived from an EMBL/GenBank/DDBJ whole genome shotgun (WGS) entry which is preliminary data.</text>
</comment>
<proteinExistence type="predicted"/>
<accession>A0A7Y7IUY5</accession>
<dbReference type="AlphaFoldDB" id="A0A7Y7IUY5"/>
<reference evidence="2 3" key="1">
    <citation type="submission" date="2020-06" db="EMBL/GenBank/DDBJ databases">
        <title>Description of novel acetic acid bacteria.</title>
        <authorList>
            <person name="Sombolestani A."/>
        </authorList>
    </citation>
    <scope>NUCLEOTIDE SEQUENCE [LARGE SCALE GENOMIC DNA]</scope>
    <source>
        <strain evidence="2 3">LMG 31431</strain>
    </source>
</reference>
<evidence type="ECO:0000313" key="2">
    <source>
        <dbReference type="EMBL" id="NVN10806.1"/>
    </source>
</evidence>
<dbReference type="Proteomes" id="UP000534870">
    <property type="component" value="Unassembled WGS sequence"/>
</dbReference>
<feature type="chain" id="PRO_5030762816" evidence="1">
    <location>
        <begin position="29"/>
        <end position="155"/>
    </location>
</feature>
<dbReference type="EMBL" id="JABXXP010000078">
    <property type="protein sequence ID" value="NVN10806.1"/>
    <property type="molecule type" value="Genomic_DNA"/>
</dbReference>
<keyword evidence="1" id="KW-0732">Signal</keyword>
<dbReference type="PROSITE" id="PS51257">
    <property type="entry name" value="PROKAR_LIPOPROTEIN"/>
    <property type="match status" value="1"/>
</dbReference>
<gene>
    <name evidence="2" type="ORF">HUK84_06540</name>
</gene>
<protein>
    <submittedName>
        <fullName evidence="2">Glycine zipper family protein</fullName>
    </submittedName>
</protein>